<organism evidence="3 4">
    <name type="scientific">Brassica cretica</name>
    <name type="common">Mustard</name>
    <dbReference type="NCBI Taxonomy" id="69181"/>
    <lineage>
        <taxon>Eukaryota</taxon>
        <taxon>Viridiplantae</taxon>
        <taxon>Streptophyta</taxon>
        <taxon>Embryophyta</taxon>
        <taxon>Tracheophyta</taxon>
        <taxon>Spermatophyta</taxon>
        <taxon>Magnoliopsida</taxon>
        <taxon>eudicotyledons</taxon>
        <taxon>Gunneridae</taxon>
        <taxon>Pentapetalae</taxon>
        <taxon>rosids</taxon>
        <taxon>malvids</taxon>
        <taxon>Brassicales</taxon>
        <taxon>Brassicaceae</taxon>
        <taxon>Brassiceae</taxon>
        <taxon>Brassica</taxon>
    </lineage>
</organism>
<name>A0ABQ7CQP2_BRACR</name>
<protein>
    <submittedName>
        <fullName evidence="3">Uncharacterized protein</fullName>
    </submittedName>
</protein>
<gene>
    <name evidence="3" type="ORF">DY000_02017331</name>
</gene>
<evidence type="ECO:0000256" key="1">
    <source>
        <dbReference type="SAM" id="MobiDB-lite"/>
    </source>
</evidence>
<reference evidence="3 4" key="1">
    <citation type="journal article" date="2020" name="BMC Genomics">
        <title>Intraspecific diversification of the crop wild relative Brassica cretica Lam. using demographic model selection.</title>
        <authorList>
            <person name="Kioukis A."/>
            <person name="Michalopoulou V.A."/>
            <person name="Briers L."/>
            <person name="Pirintsos S."/>
            <person name="Studholme D.J."/>
            <person name="Pavlidis P."/>
            <person name="Sarris P.F."/>
        </authorList>
    </citation>
    <scope>NUCLEOTIDE SEQUENCE [LARGE SCALE GENOMIC DNA]</scope>
    <source>
        <strain evidence="4">cv. PFS-1207/04</strain>
    </source>
</reference>
<proteinExistence type="predicted"/>
<comment type="caution">
    <text evidence="3">The sequence shown here is derived from an EMBL/GenBank/DDBJ whole genome shotgun (WGS) entry which is preliminary data.</text>
</comment>
<dbReference type="Proteomes" id="UP000266723">
    <property type="component" value="Unassembled WGS sequence"/>
</dbReference>
<sequence>MLLSFQVMMVILSSEDVTCNFLCCGFLIRSYVIFKLCKYVVEEAQFTYELSNVTSSDVHCQFPDRLRLFEHGGYPLAANGIGSDGAVGSWNFTDKKIIGTNYSSRCKRAVFTLGMLLSFQVMMVILSSEDVTCNFLCCGFLIRSYVIFKLCKYVVEEAQFTYELSNVTSSDVHCQFPDRLRLFEHGGYPLAANGIGSDGAVGSWNFTDKKIIGTNYSSRCKRAVSGPTPSPFSLVALLDTKCGSIESAYYRSQINKASLELTIQADARERYEAIRHPLLYEYSRRKKSSQQKTTNEKSDVAQEAT</sequence>
<feature type="compositionally biased region" description="Basic and acidic residues" evidence="1">
    <location>
        <begin position="294"/>
        <end position="305"/>
    </location>
</feature>
<evidence type="ECO:0000313" key="4">
    <source>
        <dbReference type="Proteomes" id="UP000266723"/>
    </source>
</evidence>
<dbReference type="EMBL" id="QGKV02000759">
    <property type="protein sequence ID" value="KAF3561856.1"/>
    <property type="molecule type" value="Genomic_DNA"/>
</dbReference>
<evidence type="ECO:0000256" key="2">
    <source>
        <dbReference type="SAM" id="SignalP"/>
    </source>
</evidence>
<keyword evidence="2" id="KW-0732">Signal</keyword>
<evidence type="ECO:0000313" key="3">
    <source>
        <dbReference type="EMBL" id="KAF3561856.1"/>
    </source>
</evidence>
<accession>A0ABQ7CQP2</accession>
<feature type="signal peptide" evidence="2">
    <location>
        <begin position="1"/>
        <end position="19"/>
    </location>
</feature>
<feature type="region of interest" description="Disordered" evidence="1">
    <location>
        <begin position="284"/>
        <end position="305"/>
    </location>
</feature>
<feature type="chain" id="PRO_5047244744" evidence="2">
    <location>
        <begin position="20"/>
        <end position="305"/>
    </location>
</feature>
<keyword evidence="4" id="KW-1185">Reference proteome</keyword>